<dbReference type="InterPro" id="IPR003593">
    <property type="entry name" value="AAA+_ATPase"/>
</dbReference>
<dbReference type="Pfam" id="PF25601">
    <property type="entry name" value="AAA_lid_14"/>
    <property type="match status" value="1"/>
</dbReference>
<dbReference type="GO" id="GO:0005524">
    <property type="term" value="F:ATP binding"/>
    <property type="evidence" value="ECO:0007669"/>
    <property type="project" value="UniProtKB-KW"/>
</dbReference>
<accession>A0A485M1G8</accession>
<dbReference type="PROSITE" id="PS00676">
    <property type="entry name" value="SIGMA54_INTERACT_2"/>
    <property type="match status" value="1"/>
</dbReference>
<dbReference type="Gene3D" id="1.10.8.60">
    <property type="match status" value="1"/>
</dbReference>
<dbReference type="NCBIfam" id="TIGR00229">
    <property type="entry name" value="sensory_box"/>
    <property type="match status" value="1"/>
</dbReference>
<proteinExistence type="predicted"/>
<dbReference type="EMBL" id="CAADRN010000165">
    <property type="protein sequence ID" value="VFU14280.1"/>
    <property type="molecule type" value="Genomic_DNA"/>
</dbReference>
<dbReference type="InterPro" id="IPR000014">
    <property type="entry name" value="PAS"/>
</dbReference>
<dbReference type="CDD" id="cd00130">
    <property type="entry name" value="PAS"/>
    <property type="match status" value="1"/>
</dbReference>
<dbReference type="GO" id="GO:0006355">
    <property type="term" value="P:regulation of DNA-templated transcription"/>
    <property type="evidence" value="ECO:0007669"/>
    <property type="project" value="InterPro"/>
</dbReference>
<dbReference type="FunFam" id="3.40.50.300:FF:000006">
    <property type="entry name" value="DNA-binding transcriptional regulator NtrC"/>
    <property type="match status" value="1"/>
</dbReference>
<dbReference type="InterPro" id="IPR027417">
    <property type="entry name" value="P-loop_NTPase"/>
</dbReference>
<dbReference type="Pfam" id="PF02954">
    <property type="entry name" value="HTH_8"/>
    <property type="match status" value="1"/>
</dbReference>
<dbReference type="SUPFAM" id="SSF55785">
    <property type="entry name" value="PYP-like sensor domain (PAS domain)"/>
    <property type="match status" value="1"/>
</dbReference>
<evidence type="ECO:0000256" key="4">
    <source>
        <dbReference type="ARBA" id="ARBA00023125"/>
    </source>
</evidence>
<evidence type="ECO:0000256" key="3">
    <source>
        <dbReference type="ARBA" id="ARBA00023015"/>
    </source>
</evidence>
<name>A0A485M1G8_9ZZZZ</name>
<evidence type="ECO:0000259" key="7">
    <source>
        <dbReference type="PROSITE" id="PS50112"/>
    </source>
</evidence>
<dbReference type="SUPFAM" id="SSF52540">
    <property type="entry name" value="P-loop containing nucleoside triphosphate hydrolases"/>
    <property type="match status" value="1"/>
</dbReference>
<feature type="domain" description="Sigma-54 factor interaction" evidence="6">
    <location>
        <begin position="348"/>
        <end position="579"/>
    </location>
</feature>
<dbReference type="Gene3D" id="3.30.450.40">
    <property type="match status" value="1"/>
</dbReference>
<dbReference type="PANTHER" id="PTHR32071:SF57">
    <property type="entry name" value="C4-DICARBOXYLATE TRANSPORT TRANSCRIPTIONAL REGULATORY PROTEIN DCTD"/>
    <property type="match status" value="1"/>
</dbReference>
<dbReference type="InterPro" id="IPR002197">
    <property type="entry name" value="HTH_Fis"/>
</dbReference>
<dbReference type="InterPro" id="IPR025943">
    <property type="entry name" value="Sigma_54_int_dom_ATP-bd_2"/>
</dbReference>
<keyword evidence="2" id="KW-0067">ATP-binding</keyword>
<dbReference type="InterPro" id="IPR029016">
    <property type="entry name" value="GAF-like_dom_sf"/>
</dbReference>
<dbReference type="InterPro" id="IPR025944">
    <property type="entry name" value="Sigma_54_int_dom_CS"/>
</dbReference>
<keyword evidence="5" id="KW-0804">Transcription</keyword>
<dbReference type="GO" id="GO:0043565">
    <property type="term" value="F:sequence-specific DNA binding"/>
    <property type="evidence" value="ECO:0007669"/>
    <property type="project" value="InterPro"/>
</dbReference>
<sequence length="651" mass="72456">MAPVKKTRAVKNVTGAVAEKAWNKLASERYVETSLLRQEIALSWKRCLQSNVDPVMSKISLVTPDLKVLAEQQRDFLRAARPHMKKLYESVKGMGFIVLLADAEGIILDLFGDRKMFNLAESLSLVPGASCSEKVIGTTSPGVCLVGRTPIQIFSREHYCQLYHDWCCSAAPVFDRQGNLLGTLDLSNNNEKLHHPLILGLVETTARAIEMELDFRRVHADFNKSFHYFKAIVDSVPEALLFFDSQGTITHINNTASKILGVSSQGYVGRQIEAVVSNYESVKQRLKNKCCWTELQFDTPKGPVYVNAHFKPIKNENSEDVGVVGTLKEVKEATGGGSIAASYTFDDLIYCSREMEELVRNAKNISFKDTTTLIQGESGTGKEIIAQAIHNYSPRLKRPFIAVNCAALPKDLIQSELFGYEEGTFTGAKKGGKAGKFELANGGTIFLDEIGDMPLTVQTNLLRVLQEKYIVRVGGSRIIPLDVRIIAATNKNLLKEVENGSFRNDLYYRLSVFVLNIPPLRERKEDLEVLLQYFIRKHASAQSIAESIIVSPQVRRIISAFDWPGNVRELENTVIYFLNSMKGSTVTVNDLPPGLKAGADVAVNLKTLEELEKQNIIETLKQCNKNITLAAGSLGITRATLYRKIKKYNIV</sequence>
<dbReference type="Pfam" id="PF00158">
    <property type="entry name" value="Sigma54_activat"/>
    <property type="match status" value="1"/>
</dbReference>
<dbReference type="SMART" id="SM00382">
    <property type="entry name" value="AAA"/>
    <property type="match status" value="1"/>
</dbReference>
<dbReference type="InterPro" id="IPR013767">
    <property type="entry name" value="PAS_fold"/>
</dbReference>
<keyword evidence="1" id="KW-0547">Nucleotide-binding</keyword>
<evidence type="ECO:0000256" key="5">
    <source>
        <dbReference type="ARBA" id="ARBA00023163"/>
    </source>
</evidence>
<dbReference type="Pfam" id="PF00989">
    <property type="entry name" value="PAS"/>
    <property type="match status" value="1"/>
</dbReference>
<dbReference type="SUPFAM" id="SSF55781">
    <property type="entry name" value="GAF domain-like"/>
    <property type="match status" value="1"/>
</dbReference>
<dbReference type="AlphaFoldDB" id="A0A485M1G8"/>
<gene>
    <name evidence="8" type="primary">stc</name>
    <name evidence="8" type="ORF">SCFA_2470006</name>
</gene>
<feature type="domain" description="PAS" evidence="7">
    <location>
        <begin position="225"/>
        <end position="271"/>
    </location>
</feature>
<dbReference type="InterPro" id="IPR058031">
    <property type="entry name" value="AAA_lid_NorR"/>
</dbReference>
<dbReference type="PROSITE" id="PS50112">
    <property type="entry name" value="PAS"/>
    <property type="match status" value="1"/>
</dbReference>
<dbReference type="Pfam" id="PF01590">
    <property type="entry name" value="GAF"/>
    <property type="match status" value="1"/>
</dbReference>
<dbReference type="PRINTS" id="PR01590">
    <property type="entry name" value="HTHFIS"/>
</dbReference>
<dbReference type="InterPro" id="IPR009057">
    <property type="entry name" value="Homeodomain-like_sf"/>
</dbReference>
<reference evidence="8" key="1">
    <citation type="submission" date="2019-03" db="EMBL/GenBank/DDBJ databases">
        <authorList>
            <person name="Hao L."/>
        </authorList>
    </citation>
    <scope>NUCLEOTIDE SEQUENCE</scope>
</reference>
<dbReference type="Gene3D" id="3.40.50.300">
    <property type="entry name" value="P-loop containing nucleotide triphosphate hydrolases"/>
    <property type="match status" value="1"/>
</dbReference>
<keyword evidence="3" id="KW-0805">Transcription regulation</keyword>
<evidence type="ECO:0000313" key="8">
    <source>
        <dbReference type="EMBL" id="VFU14280.1"/>
    </source>
</evidence>
<dbReference type="Gene3D" id="1.10.10.60">
    <property type="entry name" value="Homeodomain-like"/>
    <property type="match status" value="1"/>
</dbReference>
<dbReference type="CDD" id="cd00009">
    <property type="entry name" value="AAA"/>
    <property type="match status" value="1"/>
</dbReference>
<evidence type="ECO:0000256" key="2">
    <source>
        <dbReference type="ARBA" id="ARBA00022840"/>
    </source>
</evidence>
<dbReference type="InterPro" id="IPR002078">
    <property type="entry name" value="Sigma_54_int"/>
</dbReference>
<evidence type="ECO:0000256" key="1">
    <source>
        <dbReference type="ARBA" id="ARBA00022741"/>
    </source>
</evidence>
<evidence type="ECO:0000259" key="6">
    <source>
        <dbReference type="PROSITE" id="PS50045"/>
    </source>
</evidence>
<dbReference type="PROSITE" id="PS00688">
    <property type="entry name" value="SIGMA54_INTERACT_3"/>
    <property type="match status" value="1"/>
</dbReference>
<dbReference type="InterPro" id="IPR003018">
    <property type="entry name" value="GAF"/>
</dbReference>
<dbReference type="SUPFAM" id="SSF46689">
    <property type="entry name" value="Homeodomain-like"/>
    <property type="match status" value="1"/>
</dbReference>
<protein>
    <submittedName>
        <fullName evidence="8">Signal-transduction and transcriptional-control protein</fullName>
    </submittedName>
</protein>
<dbReference type="InterPro" id="IPR035965">
    <property type="entry name" value="PAS-like_dom_sf"/>
</dbReference>
<dbReference type="PANTHER" id="PTHR32071">
    <property type="entry name" value="TRANSCRIPTIONAL REGULATORY PROTEIN"/>
    <property type="match status" value="1"/>
</dbReference>
<organism evidence="8">
    <name type="scientific">anaerobic digester metagenome</name>
    <dbReference type="NCBI Taxonomy" id="1263854"/>
    <lineage>
        <taxon>unclassified sequences</taxon>
        <taxon>metagenomes</taxon>
        <taxon>ecological metagenomes</taxon>
    </lineage>
</organism>
<keyword evidence="4" id="KW-0238">DNA-binding</keyword>
<dbReference type="PROSITE" id="PS50045">
    <property type="entry name" value="SIGMA54_INTERACT_4"/>
    <property type="match status" value="1"/>
</dbReference>
<dbReference type="Gene3D" id="3.30.450.20">
    <property type="entry name" value="PAS domain"/>
    <property type="match status" value="1"/>
</dbReference>